<reference evidence="2 3" key="1">
    <citation type="submission" date="2024-02" db="EMBL/GenBank/DDBJ databases">
        <title>Janibacter sp. nov., isolated from gut of marine sandworm.</title>
        <authorList>
            <person name="Kim B."/>
            <person name="Jun M.O."/>
            <person name="Shin N.-R."/>
        </authorList>
    </citation>
    <scope>NUCLEOTIDE SEQUENCE [LARGE SCALE GENOMIC DNA]</scope>
    <source>
        <strain evidence="2 3">A1S7</strain>
    </source>
</reference>
<evidence type="ECO:0000256" key="1">
    <source>
        <dbReference type="SAM" id="Phobius"/>
    </source>
</evidence>
<keyword evidence="3" id="KW-1185">Reference proteome</keyword>
<evidence type="ECO:0008006" key="4">
    <source>
        <dbReference type="Google" id="ProtNLM"/>
    </source>
</evidence>
<keyword evidence="1" id="KW-1133">Transmembrane helix</keyword>
<organism evidence="2 3">
    <name type="scientific">Janibacter alittae</name>
    <dbReference type="NCBI Taxonomy" id="3115209"/>
    <lineage>
        <taxon>Bacteria</taxon>
        <taxon>Bacillati</taxon>
        <taxon>Actinomycetota</taxon>
        <taxon>Actinomycetes</taxon>
        <taxon>Micrococcales</taxon>
        <taxon>Intrasporangiaceae</taxon>
        <taxon>Janibacter</taxon>
    </lineage>
</organism>
<sequence>MRRTTASGGMTMFFKSFITPAVMAFVAVLVAGVAILPEYLGQDRRTVEFTTVEPSATAPVAPVGALELARAHAEEHGLTDCVDPAYARLDDVILTVPSDPGADAAITPVGFDEALASGELGRWNVLSCKAADRSQR</sequence>
<accession>A0ABZ2ML83</accession>
<proteinExistence type="predicted"/>
<evidence type="ECO:0000313" key="2">
    <source>
        <dbReference type="EMBL" id="WXB77654.1"/>
    </source>
</evidence>
<gene>
    <name evidence="2" type="ORF">V1351_06165</name>
</gene>
<name>A0ABZ2ML83_9MICO</name>
<protein>
    <recommendedName>
        <fullName evidence="4">DUF732 domain-containing protein</fullName>
    </recommendedName>
</protein>
<evidence type="ECO:0000313" key="3">
    <source>
        <dbReference type="Proteomes" id="UP001382727"/>
    </source>
</evidence>
<keyword evidence="1" id="KW-0812">Transmembrane</keyword>
<feature type="transmembrane region" description="Helical" evidence="1">
    <location>
        <begin position="12"/>
        <end position="36"/>
    </location>
</feature>
<dbReference type="Proteomes" id="UP001382727">
    <property type="component" value="Chromosome"/>
</dbReference>
<dbReference type="EMBL" id="CP144913">
    <property type="protein sequence ID" value="WXB77654.1"/>
    <property type="molecule type" value="Genomic_DNA"/>
</dbReference>
<dbReference type="RefSeq" id="WP_338751749.1">
    <property type="nucleotide sequence ID" value="NZ_CP144913.1"/>
</dbReference>
<keyword evidence="1" id="KW-0472">Membrane</keyword>